<dbReference type="Pfam" id="PF05949">
    <property type="entry name" value="DUF881"/>
    <property type="match status" value="1"/>
</dbReference>
<evidence type="ECO:0000256" key="1">
    <source>
        <dbReference type="ARBA" id="ARBA00009108"/>
    </source>
</evidence>
<feature type="coiled-coil region" evidence="2">
    <location>
        <begin position="39"/>
        <end position="73"/>
    </location>
</feature>
<dbReference type="InterPro" id="IPR010273">
    <property type="entry name" value="DUF881"/>
</dbReference>
<evidence type="ECO:0000313" key="3">
    <source>
        <dbReference type="EMBL" id="TEB13140.1"/>
    </source>
</evidence>
<accession>A0A4Y7RWJ5</accession>
<dbReference type="Gene3D" id="3.30.70.1880">
    <property type="entry name" value="Protein of unknown function DUF881"/>
    <property type="match status" value="1"/>
</dbReference>
<dbReference type="AlphaFoldDB" id="A0A4Y7RWJ5"/>
<dbReference type="PANTHER" id="PTHR37313:SF2">
    <property type="entry name" value="UPF0749 PROTEIN YLXX"/>
    <property type="match status" value="1"/>
</dbReference>
<proteinExistence type="inferred from homology"/>
<organism evidence="3 4">
    <name type="scientific">Pelotomaculum propionicicum</name>
    <dbReference type="NCBI Taxonomy" id="258475"/>
    <lineage>
        <taxon>Bacteria</taxon>
        <taxon>Bacillati</taxon>
        <taxon>Bacillota</taxon>
        <taxon>Clostridia</taxon>
        <taxon>Eubacteriales</taxon>
        <taxon>Desulfotomaculaceae</taxon>
        <taxon>Pelotomaculum</taxon>
    </lineage>
</organism>
<gene>
    <name evidence="3" type="ORF">Pmgp_00436</name>
</gene>
<keyword evidence="2" id="KW-0175">Coiled coil</keyword>
<evidence type="ECO:0000313" key="4">
    <source>
        <dbReference type="Proteomes" id="UP000297597"/>
    </source>
</evidence>
<evidence type="ECO:0008006" key="5">
    <source>
        <dbReference type="Google" id="ProtNLM"/>
    </source>
</evidence>
<sequence length="232" mass="25101">MKKPIYFSIAAVSLVFGLLIAFQFRTTSSIAGGVPVDRFQELTIEKKQVELDNAHLEQEAADLAAKIEEAKKGRSQASEVLESELSKIRMYAGLTPLSGPGVEVIMENPPDKNGGASFYSIRDEDILKVINDLRGAGAEAMSINGQRILATSEIRLAGNHINVNLVRLSPPYHILAIGNPGTLKSSLEIKGGFVEYLSANGITVAVQQREKIEVPAYNGSLKFDYAKAAQRG</sequence>
<reference evidence="3 4" key="1">
    <citation type="journal article" date="2018" name="Environ. Microbiol.">
        <title>Novel energy conservation strategies and behaviour of Pelotomaculum schinkii driving syntrophic propionate catabolism.</title>
        <authorList>
            <person name="Hidalgo-Ahumada C.A.P."/>
            <person name="Nobu M.K."/>
            <person name="Narihiro T."/>
            <person name="Tamaki H."/>
            <person name="Liu W.T."/>
            <person name="Kamagata Y."/>
            <person name="Stams A.J.M."/>
            <person name="Imachi H."/>
            <person name="Sousa D.Z."/>
        </authorList>
    </citation>
    <scope>NUCLEOTIDE SEQUENCE [LARGE SCALE GENOMIC DNA]</scope>
    <source>
        <strain evidence="3 4">MGP</strain>
    </source>
</reference>
<dbReference type="OrthoDB" id="9776196at2"/>
<dbReference type="EMBL" id="QFFZ01000003">
    <property type="protein sequence ID" value="TEB13140.1"/>
    <property type="molecule type" value="Genomic_DNA"/>
</dbReference>
<evidence type="ECO:0000256" key="2">
    <source>
        <dbReference type="SAM" id="Coils"/>
    </source>
</evidence>
<comment type="caution">
    <text evidence="3">The sequence shown here is derived from an EMBL/GenBank/DDBJ whole genome shotgun (WGS) entry which is preliminary data.</text>
</comment>
<protein>
    <recommendedName>
        <fullName evidence="5">Division initiation protein</fullName>
    </recommendedName>
</protein>
<comment type="similarity">
    <text evidence="1">Belongs to the UPF0749 family.</text>
</comment>
<name>A0A4Y7RWJ5_9FIRM</name>
<dbReference type="PANTHER" id="PTHR37313">
    <property type="entry name" value="UPF0749 PROTEIN RV1825"/>
    <property type="match status" value="1"/>
</dbReference>
<keyword evidence="4" id="KW-1185">Reference proteome</keyword>
<dbReference type="RefSeq" id="WP_134212323.1">
    <property type="nucleotide sequence ID" value="NZ_QFFZ01000003.1"/>
</dbReference>
<dbReference type="Proteomes" id="UP000297597">
    <property type="component" value="Unassembled WGS sequence"/>
</dbReference>